<sequence>FSYYKPYKTLFFLDFFSAIAGGLMELSFPLIVNYFIDTLLPGRDWGLIIATSIGLFAVYALSSALQYIVTYWGHMLGI</sequence>
<dbReference type="InterPro" id="IPR036640">
    <property type="entry name" value="ABC1_TM_sf"/>
</dbReference>
<keyword evidence="4 5" id="KW-0472">Membrane</keyword>
<proteinExistence type="predicted"/>
<dbReference type="Pfam" id="PF00664">
    <property type="entry name" value="ABC_membrane"/>
    <property type="match status" value="1"/>
</dbReference>
<comment type="caution">
    <text evidence="7">The sequence shown here is derived from an EMBL/GenBank/DDBJ whole genome shotgun (WGS) entry which is preliminary data.</text>
</comment>
<evidence type="ECO:0000256" key="2">
    <source>
        <dbReference type="ARBA" id="ARBA00022692"/>
    </source>
</evidence>
<dbReference type="GO" id="GO:0005524">
    <property type="term" value="F:ATP binding"/>
    <property type="evidence" value="ECO:0007669"/>
    <property type="project" value="UniProtKB-KW"/>
</dbReference>
<feature type="transmembrane region" description="Helical" evidence="5">
    <location>
        <begin position="48"/>
        <end position="69"/>
    </location>
</feature>
<keyword evidence="7" id="KW-0067">ATP-binding</keyword>
<gene>
    <name evidence="7" type="ORF">G3563_30225</name>
</gene>
<keyword evidence="2 5" id="KW-0812">Transmembrane</keyword>
<feature type="non-terminal residue" evidence="7">
    <location>
        <position position="78"/>
    </location>
</feature>
<dbReference type="EMBL" id="JAAHTE010000973">
    <property type="protein sequence ID" value="NEU03198.1"/>
    <property type="molecule type" value="Genomic_DNA"/>
</dbReference>
<protein>
    <submittedName>
        <fullName evidence="7">ABC transporter ATP-binding protein</fullName>
    </submittedName>
</protein>
<accession>A0A6D1A8W5</accession>
<feature type="transmembrane region" description="Helical" evidence="5">
    <location>
        <begin position="12"/>
        <end position="36"/>
    </location>
</feature>
<dbReference type="PROSITE" id="PS50929">
    <property type="entry name" value="ABC_TM1F"/>
    <property type="match status" value="1"/>
</dbReference>
<evidence type="ECO:0000313" key="7">
    <source>
        <dbReference type="EMBL" id="NEU03198.1"/>
    </source>
</evidence>
<keyword evidence="3 5" id="KW-1133">Transmembrane helix</keyword>
<comment type="subcellular location">
    <subcellularLocation>
        <location evidence="1">Cell membrane</location>
        <topology evidence="1">Multi-pass membrane protein</topology>
    </subcellularLocation>
</comment>
<dbReference type="GO" id="GO:0140359">
    <property type="term" value="F:ABC-type transporter activity"/>
    <property type="evidence" value="ECO:0007669"/>
    <property type="project" value="InterPro"/>
</dbReference>
<dbReference type="Gene3D" id="1.20.1560.10">
    <property type="entry name" value="ABC transporter type 1, transmembrane domain"/>
    <property type="match status" value="1"/>
</dbReference>
<feature type="non-terminal residue" evidence="7">
    <location>
        <position position="1"/>
    </location>
</feature>
<dbReference type="AlphaFoldDB" id="A0A6D1A8W5"/>
<evidence type="ECO:0000256" key="4">
    <source>
        <dbReference type="ARBA" id="ARBA00023136"/>
    </source>
</evidence>
<evidence type="ECO:0000256" key="1">
    <source>
        <dbReference type="ARBA" id="ARBA00004651"/>
    </source>
</evidence>
<reference evidence="7" key="1">
    <citation type="submission" date="2020-02" db="EMBL/GenBank/DDBJ databases">
        <title>Investigating the Use of Bacteriophages as New Decolonization Strategy for Intestinal Carriage of CTX-M-15-producing ST131 Escherichia coli: an In Vitro Continuous Culture System Model.</title>
        <authorList>
            <person name="Bernasconi O.J."/>
            <person name="Campos-Madueno E.I."/>
            <person name="Dona V."/>
            <person name="Perreten V."/>
            <person name="Carattoli A."/>
            <person name="Endimiani A."/>
        </authorList>
    </citation>
    <scope>NUCLEOTIDE SEQUENCE</scope>
    <source>
        <strain evidence="7">4901.28</strain>
    </source>
</reference>
<evidence type="ECO:0000256" key="5">
    <source>
        <dbReference type="SAM" id="Phobius"/>
    </source>
</evidence>
<keyword evidence="7" id="KW-0547">Nucleotide-binding</keyword>
<evidence type="ECO:0000259" key="6">
    <source>
        <dbReference type="PROSITE" id="PS50929"/>
    </source>
</evidence>
<name>A0A6D1A8W5_ECOLX</name>
<dbReference type="InterPro" id="IPR011527">
    <property type="entry name" value="ABC1_TM_dom"/>
</dbReference>
<dbReference type="GO" id="GO:0005886">
    <property type="term" value="C:plasma membrane"/>
    <property type="evidence" value="ECO:0007669"/>
    <property type="project" value="UniProtKB-SubCell"/>
</dbReference>
<dbReference type="SUPFAM" id="SSF90123">
    <property type="entry name" value="ABC transporter transmembrane region"/>
    <property type="match status" value="1"/>
</dbReference>
<organism evidence="7">
    <name type="scientific">Escherichia coli</name>
    <dbReference type="NCBI Taxonomy" id="562"/>
    <lineage>
        <taxon>Bacteria</taxon>
        <taxon>Pseudomonadati</taxon>
        <taxon>Pseudomonadota</taxon>
        <taxon>Gammaproteobacteria</taxon>
        <taxon>Enterobacterales</taxon>
        <taxon>Enterobacteriaceae</taxon>
        <taxon>Escherichia</taxon>
    </lineage>
</organism>
<evidence type="ECO:0000256" key="3">
    <source>
        <dbReference type="ARBA" id="ARBA00022989"/>
    </source>
</evidence>
<feature type="domain" description="ABC transmembrane type-1" evidence="6">
    <location>
        <begin position="12"/>
        <end position="78"/>
    </location>
</feature>